<dbReference type="GO" id="GO:0046677">
    <property type="term" value="P:response to antibiotic"/>
    <property type="evidence" value="ECO:0007669"/>
    <property type="project" value="UniProtKB-KW"/>
</dbReference>
<keyword evidence="5" id="KW-1003">Cell membrane</keyword>
<comment type="caution">
    <text evidence="11">The sequence shown here is derived from an EMBL/GenBank/DDBJ whole genome shotgun (WGS) entry which is preliminary data.</text>
</comment>
<dbReference type="InterPro" id="IPR051327">
    <property type="entry name" value="MATE_MepA_subfamily"/>
</dbReference>
<feature type="transmembrane region" description="Helical" evidence="10">
    <location>
        <begin position="210"/>
        <end position="238"/>
    </location>
</feature>
<evidence type="ECO:0000256" key="8">
    <source>
        <dbReference type="ARBA" id="ARBA00023136"/>
    </source>
</evidence>
<dbReference type="PANTHER" id="PTHR43823:SF3">
    <property type="entry name" value="MULTIDRUG EXPORT PROTEIN MEPA"/>
    <property type="match status" value="1"/>
</dbReference>
<evidence type="ECO:0000256" key="4">
    <source>
        <dbReference type="ARBA" id="ARBA00022448"/>
    </source>
</evidence>
<evidence type="ECO:0000256" key="9">
    <source>
        <dbReference type="ARBA" id="ARBA00023251"/>
    </source>
</evidence>
<evidence type="ECO:0000256" key="2">
    <source>
        <dbReference type="ARBA" id="ARBA00008417"/>
    </source>
</evidence>
<evidence type="ECO:0000256" key="10">
    <source>
        <dbReference type="SAM" id="Phobius"/>
    </source>
</evidence>
<evidence type="ECO:0000256" key="6">
    <source>
        <dbReference type="ARBA" id="ARBA00022692"/>
    </source>
</evidence>
<dbReference type="GO" id="GO:0042910">
    <property type="term" value="F:xenobiotic transmembrane transporter activity"/>
    <property type="evidence" value="ECO:0007669"/>
    <property type="project" value="InterPro"/>
</dbReference>
<feature type="transmembrane region" description="Helical" evidence="10">
    <location>
        <begin position="166"/>
        <end position="189"/>
    </location>
</feature>
<feature type="transmembrane region" description="Helical" evidence="10">
    <location>
        <begin position="335"/>
        <end position="354"/>
    </location>
</feature>
<evidence type="ECO:0000256" key="3">
    <source>
        <dbReference type="ARBA" id="ARBA00022106"/>
    </source>
</evidence>
<dbReference type="AlphaFoldDB" id="A0A4S2DHX4"/>
<dbReference type="InterPro" id="IPR045070">
    <property type="entry name" value="MATE_MepA-like"/>
</dbReference>
<dbReference type="Proteomes" id="UP000306888">
    <property type="component" value="Unassembled WGS sequence"/>
</dbReference>
<evidence type="ECO:0000256" key="1">
    <source>
        <dbReference type="ARBA" id="ARBA00004651"/>
    </source>
</evidence>
<keyword evidence="9" id="KW-0046">Antibiotic resistance</keyword>
<evidence type="ECO:0000256" key="5">
    <source>
        <dbReference type="ARBA" id="ARBA00022475"/>
    </source>
</evidence>
<keyword evidence="8 10" id="KW-0472">Membrane</keyword>
<protein>
    <recommendedName>
        <fullName evidence="3">Multidrug export protein MepA</fullName>
    </recommendedName>
</protein>
<dbReference type="GO" id="GO:0005886">
    <property type="term" value="C:plasma membrane"/>
    <property type="evidence" value="ECO:0007669"/>
    <property type="project" value="UniProtKB-SubCell"/>
</dbReference>
<sequence>MIGLSFYILADTFFIANGVGSIGLTALNIVLPLWSLISGIGLMIGAGGGIKYSIQRGRNNESGANKVFTHSIVIGTVVGAIITIVGVFFSYDIVRILGADNEVIPLAGKYLKTLLSFSCVFILNNILTSFIRNDDEPNLAMIAMIVGSLSNVVLDYIFVYPLGMGMFGAALATGATPILSICILSLHFVRKKNKFKLIKCKIKLGYIRNIISLGLPSFVTEFSSGIIILLFNFTILNISNNTGVAAYGIITNIALIVVAIFTGVAQGIQPIISKSFGEGNTHDIKVIYRYGLITAVALGLSCYAISFAFSQEIVNLFNNEGDVLLSSMAVEGMKIYFIGFIIMGINIVTTSLLASISKAKESFTISILRGFLAIVPLILILPRFIGMTGVWLTIPLAEAITILIIIFVFRKTILLKN</sequence>
<dbReference type="EMBL" id="SRYR01000013">
    <property type="protein sequence ID" value="TGY40483.1"/>
    <property type="molecule type" value="Genomic_DNA"/>
</dbReference>
<keyword evidence="6 10" id="KW-0812">Transmembrane</keyword>
<feature type="transmembrane region" description="Helical" evidence="10">
    <location>
        <begin position="110"/>
        <end position="127"/>
    </location>
</feature>
<keyword evidence="12" id="KW-1185">Reference proteome</keyword>
<dbReference type="InterPro" id="IPR002528">
    <property type="entry name" value="MATE_fam"/>
</dbReference>
<comment type="subcellular location">
    <subcellularLocation>
        <location evidence="1">Cell membrane</location>
        <topology evidence="1">Multi-pass membrane protein</topology>
    </subcellularLocation>
</comment>
<dbReference type="InterPro" id="IPR048279">
    <property type="entry name" value="MdtK-like"/>
</dbReference>
<dbReference type="NCBIfam" id="TIGR00797">
    <property type="entry name" value="matE"/>
    <property type="match status" value="1"/>
</dbReference>
<organism evidence="11 12">
    <name type="scientific">Clostridium sartagoforme</name>
    <dbReference type="NCBI Taxonomy" id="84031"/>
    <lineage>
        <taxon>Bacteria</taxon>
        <taxon>Bacillati</taxon>
        <taxon>Bacillota</taxon>
        <taxon>Clostridia</taxon>
        <taxon>Eubacteriales</taxon>
        <taxon>Clostridiaceae</taxon>
        <taxon>Clostridium</taxon>
    </lineage>
</organism>
<proteinExistence type="inferred from homology"/>
<dbReference type="PIRSF" id="PIRSF006603">
    <property type="entry name" value="DinF"/>
    <property type="match status" value="1"/>
</dbReference>
<evidence type="ECO:0000313" key="12">
    <source>
        <dbReference type="Proteomes" id="UP000306888"/>
    </source>
</evidence>
<feature type="transmembrane region" description="Helical" evidence="10">
    <location>
        <begin position="7"/>
        <end position="27"/>
    </location>
</feature>
<feature type="transmembrane region" description="Helical" evidence="10">
    <location>
        <begin position="33"/>
        <end position="54"/>
    </location>
</feature>
<keyword evidence="7 10" id="KW-1133">Transmembrane helix</keyword>
<feature type="transmembrane region" description="Helical" evidence="10">
    <location>
        <begin position="244"/>
        <end position="265"/>
    </location>
</feature>
<dbReference type="CDD" id="cd13143">
    <property type="entry name" value="MATE_MepA_like"/>
    <property type="match status" value="1"/>
</dbReference>
<name>A0A4S2DHX4_9CLOT</name>
<feature type="transmembrane region" description="Helical" evidence="10">
    <location>
        <begin position="139"/>
        <end position="160"/>
    </location>
</feature>
<feature type="transmembrane region" description="Helical" evidence="10">
    <location>
        <begin position="286"/>
        <end position="309"/>
    </location>
</feature>
<dbReference type="GO" id="GO:0015297">
    <property type="term" value="F:antiporter activity"/>
    <property type="evidence" value="ECO:0007669"/>
    <property type="project" value="InterPro"/>
</dbReference>
<dbReference type="OrthoDB" id="305360at2"/>
<keyword evidence="4" id="KW-0813">Transport</keyword>
<accession>A0A4S2DHX4</accession>
<dbReference type="Pfam" id="PF01554">
    <property type="entry name" value="MatE"/>
    <property type="match status" value="2"/>
</dbReference>
<feature type="transmembrane region" description="Helical" evidence="10">
    <location>
        <begin position="391"/>
        <end position="409"/>
    </location>
</feature>
<dbReference type="PANTHER" id="PTHR43823">
    <property type="entry name" value="SPORULATION PROTEIN YKVU"/>
    <property type="match status" value="1"/>
</dbReference>
<evidence type="ECO:0000256" key="7">
    <source>
        <dbReference type="ARBA" id="ARBA00022989"/>
    </source>
</evidence>
<feature type="transmembrane region" description="Helical" evidence="10">
    <location>
        <begin position="66"/>
        <end position="90"/>
    </location>
</feature>
<comment type="similarity">
    <text evidence="2">Belongs to the multi antimicrobial extrusion (MATE) (TC 2.A.66.1) family. MepA subfamily.</text>
</comment>
<reference evidence="11 12" key="1">
    <citation type="submission" date="2019-04" db="EMBL/GenBank/DDBJ databases">
        <title>Microbes associate with the intestines of laboratory mice.</title>
        <authorList>
            <person name="Navarre W."/>
            <person name="Wong E."/>
            <person name="Huang K."/>
            <person name="Tropini C."/>
            <person name="Ng K."/>
            <person name="Yu B."/>
        </authorList>
    </citation>
    <scope>NUCLEOTIDE SEQUENCE [LARGE SCALE GENOMIC DNA]</scope>
    <source>
        <strain evidence="11 12">NM50_B9-20</strain>
    </source>
</reference>
<evidence type="ECO:0000313" key="11">
    <source>
        <dbReference type="EMBL" id="TGY40483.1"/>
    </source>
</evidence>
<feature type="transmembrane region" description="Helical" evidence="10">
    <location>
        <begin position="366"/>
        <end position="385"/>
    </location>
</feature>
<gene>
    <name evidence="11" type="ORF">E5347_15105</name>
</gene>